<keyword evidence="2" id="KW-1185">Reference proteome</keyword>
<dbReference type="EMBL" id="CADCXV010000330">
    <property type="protein sequence ID" value="CAB0029506.1"/>
    <property type="molecule type" value="Genomic_DNA"/>
</dbReference>
<dbReference type="Proteomes" id="UP000479190">
    <property type="component" value="Unassembled WGS sequence"/>
</dbReference>
<name>A0A6H5HYT3_9HYME</name>
<proteinExistence type="predicted"/>
<reference evidence="1 2" key="1">
    <citation type="submission" date="2020-02" db="EMBL/GenBank/DDBJ databases">
        <authorList>
            <person name="Ferguson B K."/>
        </authorList>
    </citation>
    <scope>NUCLEOTIDE SEQUENCE [LARGE SCALE GENOMIC DNA]</scope>
</reference>
<gene>
    <name evidence="1" type="ORF">TBRA_LOCUS1542</name>
</gene>
<sequence length="53" mass="6499">MKNRTRQRKNKLICINHRYMQPKVFLVINTALAMLDGPQLCFRRWLKVHLLYK</sequence>
<organism evidence="1 2">
    <name type="scientific">Trichogramma brassicae</name>
    <dbReference type="NCBI Taxonomy" id="86971"/>
    <lineage>
        <taxon>Eukaryota</taxon>
        <taxon>Metazoa</taxon>
        <taxon>Ecdysozoa</taxon>
        <taxon>Arthropoda</taxon>
        <taxon>Hexapoda</taxon>
        <taxon>Insecta</taxon>
        <taxon>Pterygota</taxon>
        <taxon>Neoptera</taxon>
        <taxon>Endopterygota</taxon>
        <taxon>Hymenoptera</taxon>
        <taxon>Apocrita</taxon>
        <taxon>Proctotrupomorpha</taxon>
        <taxon>Chalcidoidea</taxon>
        <taxon>Trichogrammatidae</taxon>
        <taxon>Trichogramma</taxon>
    </lineage>
</organism>
<protein>
    <submittedName>
        <fullName evidence="1">Uncharacterized protein</fullName>
    </submittedName>
</protein>
<evidence type="ECO:0000313" key="1">
    <source>
        <dbReference type="EMBL" id="CAB0029506.1"/>
    </source>
</evidence>
<evidence type="ECO:0000313" key="2">
    <source>
        <dbReference type="Proteomes" id="UP000479190"/>
    </source>
</evidence>
<accession>A0A6H5HYT3</accession>
<dbReference type="AlphaFoldDB" id="A0A6H5HYT3"/>